<accession>A0A066UPC7</accession>
<dbReference type="EMBL" id="JFFR01000025">
    <property type="protein sequence ID" value="KDN27707.1"/>
    <property type="molecule type" value="Genomic_DNA"/>
</dbReference>
<dbReference type="AlphaFoldDB" id="A0A066UPC7"/>
<comment type="caution">
    <text evidence="2">The sequence shown here is derived from an EMBL/GenBank/DDBJ whole genome shotgun (WGS) entry which is preliminary data.</text>
</comment>
<keyword evidence="1" id="KW-0472">Membrane</keyword>
<name>A0A066UPC7_9VIBR</name>
<keyword evidence="3" id="KW-1185">Reference proteome</keyword>
<proteinExistence type="predicted"/>
<keyword evidence="1" id="KW-0812">Transmembrane</keyword>
<dbReference type="Proteomes" id="UP000027219">
    <property type="component" value="Unassembled WGS sequence"/>
</dbReference>
<organism evidence="2 3">
    <name type="scientific">Vibrio fortis</name>
    <dbReference type="NCBI Taxonomy" id="212667"/>
    <lineage>
        <taxon>Bacteria</taxon>
        <taxon>Pseudomonadati</taxon>
        <taxon>Pseudomonadota</taxon>
        <taxon>Gammaproteobacteria</taxon>
        <taxon>Vibrionales</taxon>
        <taxon>Vibrionaceae</taxon>
        <taxon>Vibrio</taxon>
    </lineage>
</organism>
<evidence type="ECO:0000256" key="1">
    <source>
        <dbReference type="SAM" id="Phobius"/>
    </source>
</evidence>
<sequence length="189" mass="21830">MSKQYNLIYEKLVKNENDILGIVAYSVYKRQKIDFIKSHTDSEQEPLPGDKLESFMAISTSDAQLSFYEEAAANILDEYANLSESEKIDELEVGYNEQLEQKRKDYERKLRNAKSTNFMYGVWQSITASMLVILVLGVFTFILWSSKQGFVPMIEEISQKKILDKAEYEQLLKQIELTQGDPSESITQL</sequence>
<gene>
    <name evidence="2" type="ORF">VFDL14_01620</name>
</gene>
<keyword evidence="1" id="KW-1133">Transmembrane helix</keyword>
<evidence type="ECO:0000313" key="3">
    <source>
        <dbReference type="Proteomes" id="UP000027219"/>
    </source>
</evidence>
<evidence type="ECO:0000313" key="2">
    <source>
        <dbReference type="EMBL" id="KDN27707.1"/>
    </source>
</evidence>
<protein>
    <submittedName>
        <fullName evidence="2">Uncharacterized protein</fullName>
    </submittedName>
</protein>
<reference evidence="2 3" key="1">
    <citation type="submission" date="2014-02" db="EMBL/GenBank/DDBJ databases">
        <title>Vibrio fortis Dalian14 Genome Sequencing.</title>
        <authorList>
            <person name="Wang Y."/>
            <person name="Song L."/>
            <person name="Liu G."/>
            <person name="Ding J."/>
        </authorList>
    </citation>
    <scope>NUCLEOTIDE SEQUENCE [LARGE SCALE GENOMIC DNA]</scope>
    <source>
        <strain evidence="2 3">Dalian14</strain>
    </source>
</reference>
<feature type="transmembrane region" description="Helical" evidence="1">
    <location>
        <begin position="118"/>
        <end position="144"/>
    </location>
</feature>